<evidence type="ECO:0000313" key="3">
    <source>
        <dbReference type="Proteomes" id="UP000706525"/>
    </source>
</evidence>
<comment type="caution">
    <text evidence="2">The sequence shown here is derived from an EMBL/GenBank/DDBJ whole genome shotgun (WGS) entry which is preliminary data.</text>
</comment>
<dbReference type="Proteomes" id="UP000706525">
    <property type="component" value="Unassembled WGS sequence"/>
</dbReference>
<dbReference type="InterPro" id="IPR037150">
    <property type="entry name" value="H-NS_C_dom_sf"/>
</dbReference>
<organism evidence="2 3">
    <name type="scientific">Cupriavidus pampae</name>
    <dbReference type="NCBI Taxonomy" id="659251"/>
    <lineage>
        <taxon>Bacteria</taxon>
        <taxon>Pseudomonadati</taxon>
        <taxon>Pseudomonadota</taxon>
        <taxon>Betaproteobacteria</taxon>
        <taxon>Burkholderiales</taxon>
        <taxon>Burkholderiaceae</taxon>
        <taxon>Cupriavidus</taxon>
    </lineage>
</organism>
<name>A0ABM8Y117_9BURK</name>
<reference evidence="2 3" key="1">
    <citation type="submission" date="2021-08" db="EMBL/GenBank/DDBJ databases">
        <authorList>
            <person name="Peeters C."/>
        </authorList>
    </citation>
    <scope>NUCLEOTIDE SEQUENCE [LARGE SCALE GENOMIC DNA]</scope>
    <source>
        <strain evidence="2 3">LMG 32289</strain>
    </source>
</reference>
<keyword evidence="3" id="KW-1185">Reference proteome</keyword>
<dbReference type="EMBL" id="CAJZAG010000018">
    <property type="protein sequence ID" value="CAG9186353.1"/>
    <property type="molecule type" value="Genomic_DNA"/>
</dbReference>
<evidence type="ECO:0000313" key="2">
    <source>
        <dbReference type="EMBL" id="CAG9186353.1"/>
    </source>
</evidence>
<protein>
    <recommendedName>
        <fullName evidence="1">DNA-binding protein H-NS-like C-terminal domain-containing protein</fullName>
    </recommendedName>
</protein>
<accession>A0ABM8Y117</accession>
<evidence type="ECO:0000259" key="1">
    <source>
        <dbReference type="Pfam" id="PF00816"/>
    </source>
</evidence>
<dbReference type="InterPro" id="IPR027444">
    <property type="entry name" value="H-NS_C_dom"/>
</dbReference>
<feature type="domain" description="DNA-binding protein H-NS-like C-terminal" evidence="1">
    <location>
        <begin position="65"/>
        <end position="100"/>
    </location>
</feature>
<dbReference type="Gene3D" id="4.10.430.10">
    <property type="entry name" value="Histone-like protein H-NS, C-terminal domain"/>
    <property type="match status" value="1"/>
</dbReference>
<dbReference type="Pfam" id="PF00816">
    <property type="entry name" value="Histone_HNS"/>
    <property type="match status" value="1"/>
</dbReference>
<sequence>MRISSQSNATPPFAAASPAEQLRRRAEAILWVRTQMAKFSLTLEDLVAAGCFPIDVASSASKVVARYRSADGQSWNGEGALPEWLQRAVNAGQSMEHFRVG</sequence>
<dbReference type="RefSeq" id="WP_223995577.1">
    <property type="nucleotide sequence ID" value="NZ_CAJZAG010000018.1"/>
</dbReference>
<gene>
    <name evidence="2" type="ORF">LMG32289_06382</name>
</gene>
<proteinExistence type="predicted"/>
<dbReference type="SUPFAM" id="SSF81273">
    <property type="entry name" value="H-NS histone-like proteins"/>
    <property type="match status" value="1"/>
</dbReference>